<dbReference type="InterPro" id="IPR021514">
    <property type="entry name" value="DUF3176"/>
</dbReference>
<evidence type="ECO:0000313" key="4">
    <source>
        <dbReference type="Proteomes" id="UP000070700"/>
    </source>
</evidence>
<dbReference type="KEGG" id="psco:LY89DRAFT_765907"/>
<dbReference type="OrthoDB" id="5376804at2759"/>
<accession>A0A132B753</accession>
<evidence type="ECO:0000256" key="1">
    <source>
        <dbReference type="SAM" id="MobiDB-lite"/>
    </source>
</evidence>
<dbReference type="PANTHER" id="PTHR35394:SF5">
    <property type="entry name" value="DUF3176 DOMAIN-CONTAINING PROTEIN"/>
    <property type="match status" value="1"/>
</dbReference>
<dbReference type="EMBL" id="KQ947438">
    <property type="protein sequence ID" value="KUJ07829.1"/>
    <property type="molecule type" value="Genomic_DNA"/>
</dbReference>
<feature type="transmembrane region" description="Helical" evidence="2">
    <location>
        <begin position="144"/>
        <end position="163"/>
    </location>
</feature>
<evidence type="ECO:0000256" key="2">
    <source>
        <dbReference type="SAM" id="Phobius"/>
    </source>
</evidence>
<protein>
    <submittedName>
        <fullName evidence="3">Uncharacterized protein</fullName>
    </submittedName>
</protein>
<dbReference type="Proteomes" id="UP000070700">
    <property type="component" value="Unassembled WGS sequence"/>
</dbReference>
<gene>
    <name evidence="3" type="ORF">LY89DRAFT_765907</name>
</gene>
<proteinExistence type="predicted"/>
<dbReference type="GeneID" id="28831421"/>
<dbReference type="RefSeq" id="XP_018062184.1">
    <property type="nucleotide sequence ID" value="XM_018221695.1"/>
</dbReference>
<evidence type="ECO:0000313" key="3">
    <source>
        <dbReference type="EMBL" id="KUJ07829.1"/>
    </source>
</evidence>
<feature type="compositionally biased region" description="Polar residues" evidence="1">
    <location>
        <begin position="1"/>
        <end position="10"/>
    </location>
</feature>
<dbReference type="PANTHER" id="PTHR35394">
    <property type="entry name" value="DUF3176 DOMAIN-CONTAINING PROTEIN"/>
    <property type="match status" value="1"/>
</dbReference>
<dbReference type="InParanoid" id="A0A132B753"/>
<sequence length="365" mass="40838">MEPLTRTATDARQEPLLQPVDEERPAKKSERSSSSWWWWLEICGAFIALTGLFMTIAVLATLDNKPIDNWKYNIQPSSLLSTLTTVAKMGVMLVVASCVSQLKWLHFQQANRLSHLEMYDQVSRGNPMGAAQMLWKMGRRLFKLRLDIIATAFALVSLLSLAIDPMIQQILAVHQEDLQLNNVTATIGSSHTYISNASQALVLDYFSNNHSCFRRTDRMLPVANTTETLVLHMALLNQLASASLQPDLSCPSPATRCEFSNITSLGLCGNYTDVTDISSRTCKAYPYPSSTIDEITPPPPSHYIDCTYSVQGVTNYRNLTINFGGDDGATFDWFRSILDIIQLDGISDDILNYKPFDIARMFSFV</sequence>
<keyword evidence="2" id="KW-0812">Transmembrane</keyword>
<name>A0A132B753_MOLSC</name>
<keyword evidence="2" id="KW-1133">Transmembrane helix</keyword>
<feature type="transmembrane region" description="Helical" evidence="2">
    <location>
        <begin position="36"/>
        <end position="59"/>
    </location>
</feature>
<keyword evidence="2" id="KW-0472">Membrane</keyword>
<dbReference type="AlphaFoldDB" id="A0A132B753"/>
<feature type="region of interest" description="Disordered" evidence="1">
    <location>
        <begin position="1"/>
        <end position="27"/>
    </location>
</feature>
<keyword evidence="4" id="KW-1185">Reference proteome</keyword>
<feature type="transmembrane region" description="Helical" evidence="2">
    <location>
        <begin position="79"/>
        <end position="99"/>
    </location>
</feature>
<dbReference type="STRING" id="149040.A0A132B753"/>
<organism evidence="3 4">
    <name type="scientific">Mollisia scopiformis</name>
    <name type="common">Conifer needle endophyte fungus</name>
    <name type="synonym">Phialocephala scopiformis</name>
    <dbReference type="NCBI Taxonomy" id="149040"/>
    <lineage>
        <taxon>Eukaryota</taxon>
        <taxon>Fungi</taxon>
        <taxon>Dikarya</taxon>
        <taxon>Ascomycota</taxon>
        <taxon>Pezizomycotina</taxon>
        <taxon>Leotiomycetes</taxon>
        <taxon>Helotiales</taxon>
        <taxon>Mollisiaceae</taxon>
        <taxon>Mollisia</taxon>
    </lineage>
</organism>
<dbReference type="Pfam" id="PF11374">
    <property type="entry name" value="DUF3176"/>
    <property type="match status" value="1"/>
</dbReference>
<reference evidence="3 4" key="1">
    <citation type="submission" date="2015-10" db="EMBL/GenBank/DDBJ databases">
        <title>Full genome of DAOMC 229536 Phialocephala scopiformis, a fungal endophyte of spruce producing the potent anti-insectan compound rugulosin.</title>
        <authorList>
            <consortium name="DOE Joint Genome Institute"/>
            <person name="Walker A.K."/>
            <person name="Frasz S.L."/>
            <person name="Seifert K.A."/>
            <person name="Miller J.D."/>
            <person name="Mondo S.J."/>
            <person name="Labutti K."/>
            <person name="Lipzen A."/>
            <person name="Dockter R."/>
            <person name="Kennedy M."/>
            <person name="Grigoriev I.V."/>
            <person name="Spatafora J.W."/>
        </authorList>
    </citation>
    <scope>NUCLEOTIDE SEQUENCE [LARGE SCALE GENOMIC DNA]</scope>
    <source>
        <strain evidence="3 4">CBS 120377</strain>
    </source>
</reference>